<sequence>MVIYMFSQKSNLNEWKNWAIGLVGNTMSSIDQATSRWFWNLINGLPRDYFAKTFDQVNYLDKRVWEGMFRARIDEIKEQLELGVSESVFEADLLKLQGLVGKYSLSPVTYEDGLEELENFISTLGNGDNYLKILREVRNEFREELKLQPALLKECIEGEANLGRKESEYYKSLLDDRSLKNTSPERVISESPILDKAAVSKRGNNNYKLRNISKLLFSNPGQALTLFLAAQSAFASAANIQMSNSTGLAIGNDTLSFDNNLSNLSEFKGRINSNLYSASTEEAILKNGSELELKEKEKVFGQRNLIENSEGVDVDGGNINSKSIEVHSGKVKEVNGADELVGVLTYLEGSGRRGAVRSKRSPQSNDSDGEFVSSDYEAQVKDLEKTIERLGGDISKLKQKESSLSDKNKELIALYDDQKQFFQLSLDNMQKQFNQTISERNKTIQDLTGSVNTLSEQVKGLKEKVQESERKYLYVECAKDIQARKFKDAEKKLNQIDNESKTSDIVKQVYSGQINNFPLLLEFAKSIENTKAFWVYKALEHEMSSTKTAEAFETIKLAEVVRGLFIDGAGDLFTKLKQSAKDLAKKTLTDAVLKRDYEKPRLISNMLHSLDSGLFRVLISEVINDVYRKIDTKEILNYIKSHSYLEQQMVGCTAVFDVIRGKGEINDNKLPTLASHIKLLRNDLNYYKINAEARGKFEELKDSLPNQVSILAFASRICVRATRYDAHLSAFSYRYNKESRKVFTEFPDKNALEAQWEFRPSRDGYFSISNIRYGEYLYVADFNCDASLFGEPGCDYERPHVFTWISKVMVSQGEWEVLSDIDAVYIRNVYHSGYYLYQHRVRFVFAEIFANDSRSAITPGLRWKLEDCSDKQRKRRDTADELQNASYSEPSSYLGDIVLEKTKESNSSFVLR</sequence>
<reference evidence="3" key="1">
    <citation type="submission" date="2018-04" db="EMBL/GenBank/DDBJ databases">
        <authorList>
            <person name="Go L.Y."/>
            <person name="Mitchell J.A."/>
        </authorList>
    </citation>
    <scope>NUCLEOTIDE SEQUENCE</scope>
    <source>
        <strain evidence="3">WBAD</strain>
    </source>
</reference>
<dbReference type="AlphaFoldDB" id="A0A3B0IV58"/>
<keyword evidence="1" id="KW-0175">Coiled coil</keyword>
<organism evidence="3">
    <name type="scientific">Wolbachia endosymbiont of Aleurodicus dispersus</name>
    <dbReference type="NCBI Taxonomy" id="1288877"/>
    <lineage>
        <taxon>Bacteria</taxon>
        <taxon>Pseudomonadati</taxon>
        <taxon>Pseudomonadota</taxon>
        <taxon>Alphaproteobacteria</taxon>
        <taxon>Rickettsiales</taxon>
        <taxon>Anaplasmataceae</taxon>
        <taxon>Wolbachieae</taxon>
        <taxon>Wolbachia</taxon>
    </lineage>
</organism>
<protein>
    <submittedName>
        <fullName evidence="3">Uncharacterized protein</fullName>
    </submittedName>
</protein>
<gene>
    <name evidence="3" type="ORF">WBAD_0069</name>
</gene>
<feature type="coiled-coil region" evidence="1">
    <location>
        <begin position="444"/>
        <end position="499"/>
    </location>
</feature>
<proteinExistence type="predicted"/>
<dbReference type="EMBL" id="OUNE01000010">
    <property type="protein sequence ID" value="SPP32730.1"/>
    <property type="molecule type" value="Genomic_DNA"/>
</dbReference>
<feature type="region of interest" description="Disordered" evidence="2">
    <location>
        <begin position="352"/>
        <end position="374"/>
    </location>
</feature>
<evidence type="ECO:0000256" key="2">
    <source>
        <dbReference type="SAM" id="MobiDB-lite"/>
    </source>
</evidence>
<name>A0A3B0IV58_9RICK</name>
<evidence type="ECO:0000313" key="3">
    <source>
        <dbReference type="EMBL" id="SPP32730.1"/>
    </source>
</evidence>
<accession>A0A3B0IV58</accession>
<evidence type="ECO:0000256" key="1">
    <source>
        <dbReference type="SAM" id="Coils"/>
    </source>
</evidence>